<dbReference type="OrthoDB" id="1430532at2"/>
<name>A0A4Q9FK20_9FLAO</name>
<proteinExistence type="predicted"/>
<protein>
    <submittedName>
        <fullName evidence="1">Uncharacterized protein</fullName>
    </submittedName>
</protein>
<dbReference type="InterPro" id="IPR054207">
    <property type="entry name" value="DUF6913"/>
</dbReference>
<evidence type="ECO:0000313" key="1">
    <source>
        <dbReference type="EMBL" id="TBN04379.1"/>
    </source>
</evidence>
<keyword evidence="2" id="KW-1185">Reference proteome</keyword>
<comment type="caution">
    <text evidence="1">The sequence shown here is derived from an EMBL/GenBank/DDBJ whole genome shotgun (WGS) entry which is preliminary data.</text>
</comment>
<dbReference type="AlphaFoldDB" id="A0A4Q9FK20"/>
<dbReference type="Pfam" id="PF21857">
    <property type="entry name" value="DUF6913"/>
    <property type="match status" value="1"/>
</dbReference>
<reference evidence="1 2" key="1">
    <citation type="submission" date="2019-02" db="EMBL/GenBank/DDBJ databases">
        <title>Hyunsoonleella sp., isolated from marine sediment.</title>
        <authorList>
            <person name="Liu B.-T."/>
        </authorList>
    </citation>
    <scope>NUCLEOTIDE SEQUENCE [LARGE SCALE GENOMIC DNA]</scope>
    <source>
        <strain evidence="1 2">T58</strain>
    </source>
</reference>
<dbReference type="RefSeq" id="WP_130963848.1">
    <property type="nucleotide sequence ID" value="NZ_SIRT01000004.1"/>
</dbReference>
<sequence length="172" mass="19925">MFLKAFKTKSNKKYLNKLLSKRKVNVDNTKIKSLGVILNFDEIEDFNAFNVLASRLKIHANKIKVIAYTTDLKSHGNSWDACFNEKDFGWKGEIKNVELQTFLDESFDVLISYYTQEHLELKLLTALSKSQFKIGILQTDARLNDLIIKTKIKEINIFSDEVVKYLTVLNKI</sequence>
<organism evidence="1 2">
    <name type="scientific">Hyunsoonleella flava</name>
    <dbReference type="NCBI Taxonomy" id="2527939"/>
    <lineage>
        <taxon>Bacteria</taxon>
        <taxon>Pseudomonadati</taxon>
        <taxon>Bacteroidota</taxon>
        <taxon>Flavobacteriia</taxon>
        <taxon>Flavobacteriales</taxon>
        <taxon>Flavobacteriaceae</taxon>
    </lineage>
</organism>
<gene>
    <name evidence="1" type="ORF">EYD45_07110</name>
</gene>
<accession>A0A4Q9FK20</accession>
<evidence type="ECO:0000313" key="2">
    <source>
        <dbReference type="Proteomes" id="UP000291142"/>
    </source>
</evidence>
<dbReference type="EMBL" id="SIRT01000004">
    <property type="protein sequence ID" value="TBN04379.1"/>
    <property type="molecule type" value="Genomic_DNA"/>
</dbReference>
<dbReference type="Proteomes" id="UP000291142">
    <property type="component" value="Unassembled WGS sequence"/>
</dbReference>